<proteinExistence type="predicted"/>
<dbReference type="Pfam" id="PF04074">
    <property type="entry name" value="DUF386"/>
    <property type="match status" value="1"/>
</dbReference>
<gene>
    <name evidence="1" type="ORF">ACFSYC_06690</name>
</gene>
<protein>
    <submittedName>
        <fullName evidence="1">YhcH/YjgK/YiaL family protein</fullName>
    </submittedName>
</protein>
<accession>A0ABW5XMU5</accession>
<dbReference type="RefSeq" id="WP_377124834.1">
    <property type="nucleotide sequence ID" value="NZ_JBHUHN010000001.1"/>
</dbReference>
<dbReference type="EMBL" id="JBHUON010000006">
    <property type="protein sequence ID" value="MFD2864372.1"/>
    <property type="molecule type" value="Genomic_DNA"/>
</dbReference>
<evidence type="ECO:0000313" key="1">
    <source>
        <dbReference type="EMBL" id="MFD2864372.1"/>
    </source>
</evidence>
<dbReference type="NCBIfam" id="TIGR00022">
    <property type="entry name" value="YhcH/YjgK/YiaL family protein"/>
    <property type="match status" value="1"/>
</dbReference>
<dbReference type="Gene3D" id="2.60.120.370">
    <property type="entry name" value="YhcH/YjgK/YiaL"/>
    <property type="match status" value="1"/>
</dbReference>
<comment type="caution">
    <text evidence="1">The sequence shown here is derived from an EMBL/GenBank/DDBJ whole genome shotgun (WGS) entry which is preliminary data.</text>
</comment>
<name>A0ABW5XMU5_9SPHI</name>
<dbReference type="SUPFAM" id="SSF51197">
    <property type="entry name" value="Clavaminate synthase-like"/>
    <property type="match status" value="1"/>
</dbReference>
<dbReference type="PANTHER" id="PTHR34986">
    <property type="entry name" value="EVOLVED BETA-GALACTOSIDASE SUBUNIT BETA"/>
    <property type="match status" value="1"/>
</dbReference>
<dbReference type="InterPro" id="IPR004375">
    <property type="entry name" value="NanQ/TabA/YiaL"/>
</dbReference>
<evidence type="ECO:0000313" key="2">
    <source>
        <dbReference type="Proteomes" id="UP001597601"/>
    </source>
</evidence>
<keyword evidence="2" id="KW-1185">Reference proteome</keyword>
<dbReference type="Proteomes" id="UP001597601">
    <property type="component" value="Unassembled WGS sequence"/>
</dbReference>
<sequence length="150" mass="17238">MIIDTLTSAERYYGLHRNFKTAFEYLNGTDLAALEVGVIKVADGVKVIVSNDPGRKVEETLDRFECHNQNIDIQVVIHGHETMGWKPRKDCNSIAQEYSEEKDYMFYNDKPDTYFSVKDGQFVIFFPEDVHAPMIGEGLIKKLVVKVRMD</sequence>
<organism evidence="1 2">
    <name type="scientific">Mucilaginibacter antarcticus</name>
    <dbReference type="NCBI Taxonomy" id="1855725"/>
    <lineage>
        <taxon>Bacteria</taxon>
        <taxon>Pseudomonadati</taxon>
        <taxon>Bacteroidota</taxon>
        <taxon>Sphingobacteriia</taxon>
        <taxon>Sphingobacteriales</taxon>
        <taxon>Sphingobacteriaceae</taxon>
        <taxon>Mucilaginibacter</taxon>
    </lineage>
</organism>
<reference evidence="2" key="1">
    <citation type="journal article" date="2019" name="Int. J. Syst. Evol. Microbiol.">
        <title>The Global Catalogue of Microorganisms (GCM) 10K type strain sequencing project: providing services to taxonomists for standard genome sequencing and annotation.</title>
        <authorList>
            <consortium name="The Broad Institute Genomics Platform"/>
            <consortium name="The Broad Institute Genome Sequencing Center for Infectious Disease"/>
            <person name="Wu L."/>
            <person name="Ma J."/>
        </authorList>
    </citation>
    <scope>NUCLEOTIDE SEQUENCE [LARGE SCALE GENOMIC DNA]</scope>
    <source>
        <strain evidence="2">KCTC 52232</strain>
    </source>
</reference>
<dbReference type="InterPro" id="IPR037012">
    <property type="entry name" value="NanQ/TabA/YiaL_sf"/>
</dbReference>
<dbReference type="PANTHER" id="PTHR34986:SF1">
    <property type="entry name" value="PROTEIN YIAL"/>
    <property type="match status" value="1"/>
</dbReference>